<evidence type="ECO:0000313" key="3">
    <source>
        <dbReference type="RefSeq" id="XP_026725375.1"/>
    </source>
</evidence>
<comment type="similarity">
    <text evidence="1">Belongs to the Cyclase 1 superfamily.</text>
</comment>
<dbReference type="AlphaFoldDB" id="A0A7E5VAR3"/>
<evidence type="ECO:0000256" key="1">
    <source>
        <dbReference type="ARBA" id="ARBA00007865"/>
    </source>
</evidence>
<dbReference type="GO" id="GO:0004061">
    <property type="term" value="F:arylformamidase activity"/>
    <property type="evidence" value="ECO:0007669"/>
    <property type="project" value="InterPro"/>
</dbReference>
<keyword evidence="2" id="KW-1185">Reference proteome</keyword>
<protein>
    <submittedName>
        <fullName evidence="3">Uncharacterized protein LOC113492207 isoform X3</fullName>
    </submittedName>
</protein>
<organism evidence="2 3">
    <name type="scientific">Trichoplusia ni</name>
    <name type="common">Cabbage looper</name>
    <dbReference type="NCBI Taxonomy" id="7111"/>
    <lineage>
        <taxon>Eukaryota</taxon>
        <taxon>Metazoa</taxon>
        <taxon>Ecdysozoa</taxon>
        <taxon>Arthropoda</taxon>
        <taxon>Hexapoda</taxon>
        <taxon>Insecta</taxon>
        <taxon>Pterygota</taxon>
        <taxon>Neoptera</taxon>
        <taxon>Endopterygota</taxon>
        <taxon>Lepidoptera</taxon>
        <taxon>Glossata</taxon>
        <taxon>Ditrysia</taxon>
        <taxon>Noctuoidea</taxon>
        <taxon>Noctuidae</taxon>
        <taxon>Plusiinae</taxon>
        <taxon>Trichoplusia</taxon>
    </lineage>
</organism>
<reference evidence="3" key="1">
    <citation type="submission" date="2025-08" db="UniProtKB">
        <authorList>
            <consortium name="RefSeq"/>
        </authorList>
    </citation>
    <scope>IDENTIFICATION</scope>
</reference>
<dbReference type="SUPFAM" id="SSF102198">
    <property type="entry name" value="Putative cyclase"/>
    <property type="match status" value="1"/>
</dbReference>
<dbReference type="GeneID" id="113492207"/>
<dbReference type="Pfam" id="PF04199">
    <property type="entry name" value="Cyclase"/>
    <property type="match status" value="1"/>
</dbReference>
<gene>
    <name evidence="3" type="primary">LOC113492207</name>
</gene>
<evidence type="ECO:0000313" key="2">
    <source>
        <dbReference type="Proteomes" id="UP000322000"/>
    </source>
</evidence>
<accession>A0A7E5VAR3</accession>
<dbReference type="RefSeq" id="XP_026725375.1">
    <property type="nucleotide sequence ID" value="XM_026869574.1"/>
</dbReference>
<dbReference type="InterPro" id="IPR037175">
    <property type="entry name" value="KFase_sf"/>
</dbReference>
<dbReference type="Gene3D" id="3.50.30.50">
    <property type="entry name" value="Putative cyclase"/>
    <property type="match status" value="1"/>
</dbReference>
<proteinExistence type="inferred from homology"/>
<dbReference type="InterPro" id="IPR007325">
    <property type="entry name" value="KFase/CYL"/>
</dbReference>
<dbReference type="GO" id="GO:0019441">
    <property type="term" value="P:L-tryptophan catabolic process to kynurenine"/>
    <property type="evidence" value="ECO:0007669"/>
    <property type="project" value="InterPro"/>
</dbReference>
<sequence>MCINCGAPDLGTGIHLEHSGTTGSMHPAVIPSEYLLSRLAIIDVSTLTTLNPSVVLTLDVALQWAALKHDPKEPTLLLFKFGWTEVDNSHINVRTCVCKIPELPGLSYELAEWIAANLSHVVGVATDTPTFESEQTREFASRTVSNVLGRSGIYMIENVYFRGKMPEQGCMALAMPLKLLNAAYVPARLTAFCPSSKSDLHVVMSLKKEVQSPTRLPNSRVYDVNLDEILS</sequence>
<name>A0A7E5VAR3_TRINI</name>
<dbReference type="Proteomes" id="UP000322000">
    <property type="component" value="Chromosome 3"/>
</dbReference>